<dbReference type="HAMAP" id="MF_00001">
    <property type="entry name" value="Asp_carb_tr"/>
    <property type="match status" value="1"/>
</dbReference>
<evidence type="ECO:0000256" key="2">
    <source>
        <dbReference type="ARBA" id="ARBA00008896"/>
    </source>
</evidence>
<dbReference type="PRINTS" id="PR00100">
    <property type="entry name" value="AOTCASE"/>
</dbReference>
<dbReference type="SUPFAM" id="SSF53671">
    <property type="entry name" value="Aspartate/ornithine carbamoyltransferase"/>
    <property type="match status" value="1"/>
</dbReference>
<name>A0ABT8YZE4_9SPIR</name>
<evidence type="ECO:0000256" key="5">
    <source>
        <dbReference type="ARBA" id="ARBA00043884"/>
    </source>
</evidence>
<dbReference type="PROSITE" id="PS00097">
    <property type="entry name" value="CARBAMOYLTRANSFERASE"/>
    <property type="match status" value="1"/>
</dbReference>
<comment type="function">
    <text evidence="5 7">Catalyzes the condensation of carbamoyl phosphate and aspartate to form carbamoyl aspartate and inorganic phosphate, the committed step in the de novo pyrimidine nucleotide biosynthesis pathway.</text>
</comment>
<feature type="binding site" evidence="7">
    <location>
        <position position="133"/>
    </location>
    <ligand>
        <name>carbamoyl phosphate</name>
        <dbReference type="ChEBI" id="CHEBI:58228"/>
    </ligand>
</feature>
<keyword evidence="11" id="KW-1185">Reference proteome</keyword>
<feature type="binding site" evidence="7">
    <location>
        <position position="52"/>
    </location>
    <ligand>
        <name>carbamoyl phosphate</name>
        <dbReference type="ChEBI" id="CHEBI:58228"/>
    </ligand>
</feature>
<sequence length="359" mass="41316">MKNFISIKELSKEEIIEVLDTAKKLDNTDSDERRKIMDGKIMTSIFFEPSTRTRLSFTSAAYRMGCKELGFDNPDKSSIMKGESLRDTIIMVSAYSDIIVMRHNIDGAAKFAEEVTNCPVINAGDGSNEHPSQTLLDLYTLREELGSIENKKIAFVGDTKYGRTVHSLSKALKMFNGELYFVSPDIIQIPDYILKELDQAGIKYKKLNNYEEILKDIDCLYMTRIQKERFDNIDEYEKVKNAFNISRKDIEGKCKDNMIIMHPLPRVDEINIDLDDTKYAKYFIQARNGVPTRMAMLALATGIIESKAKRKERDYEVVENKEMVCTNSKCVTHFEQTKNKVAKRSYGDFCYYCNREIGK</sequence>
<evidence type="ECO:0000259" key="8">
    <source>
        <dbReference type="Pfam" id="PF00185"/>
    </source>
</evidence>
<evidence type="ECO:0000256" key="7">
    <source>
        <dbReference type="HAMAP-Rule" id="MF_00001"/>
    </source>
</evidence>
<dbReference type="PANTHER" id="PTHR45753:SF6">
    <property type="entry name" value="ASPARTATE CARBAMOYLTRANSFERASE"/>
    <property type="match status" value="1"/>
</dbReference>
<comment type="subunit">
    <text evidence="7">Heterododecamer (2C3:3R2) of six catalytic PyrB chains organized as two trimers (C3), and six regulatory PyrI chains organized as three dimers (R2).</text>
</comment>
<feature type="binding site" evidence="7">
    <location>
        <position position="264"/>
    </location>
    <ligand>
        <name>carbamoyl phosphate</name>
        <dbReference type="ChEBI" id="CHEBI:58228"/>
    </ligand>
</feature>
<evidence type="ECO:0000259" key="9">
    <source>
        <dbReference type="Pfam" id="PF02729"/>
    </source>
</evidence>
<dbReference type="GO" id="GO:0004070">
    <property type="term" value="F:aspartate carbamoyltransferase activity"/>
    <property type="evidence" value="ECO:0007669"/>
    <property type="project" value="UniProtKB-EC"/>
</dbReference>
<keyword evidence="4 7" id="KW-0665">Pyrimidine biosynthesis</keyword>
<proteinExistence type="inferred from homology"/>
<evidence type="ECO:0000256" key="4">
    <source>
        <dbReference type="ARBA" id="ARBA00022975"/>
    </source>
</evidence>
<feature type="binding site" evidence="7">
    <location>
        <position position="102"/>
    </location>
    <ligand>
        <name>carbamoyl phosphate</name>
        <dbReference type="ChEBI" id="CHEBI:58228"/>
    </ligand>
</feature>
<dbReference type="NCBIfam" id="TIGR00670">
    <property type="entry name" value="asp_carb_tr"/>
    <property type="match status" value="1"/>
</dbReference>
<comment type="catalytic activity">
    <reaction evidence="6 7">
        <text>carbamoyl phosphate + L-aspartate = N-carbamoyl-L-aspartate + phosphate + H(+)</text>
        <dbReference type="Rhea" id="RHEA:20013"/>
        <dbReference type="ChEBI" id="CHEBI:15378"/>
        <dbReference type="ChEBI" id="CHEBI:29991"/>
        <dbReference type="ChEBI" id="CHEBI:32814"/>
        <dbReference type="ChEBI" id="CHEBI:43474"/>
        <dbReference type="ChEBI" id="CHEBI:58228"/>
        <dbReference type="EC" id="2.1.3.2"/>
    </reaction>
</comment>
<feature type="binding site" evidence="7">
    <location>
        <position position="163"/>
    </location>
    <ligand>
        <name>L-aspartate</name>
        <dbReference type="ChEBI" id="CHEBI:29991"/>
    </ligand>
</feature>
<comment type="pathway">
    <text evidence="1 7">Pyrimidine metabolism; UMP biosynthesis via de novo pathway; (S)-dihydroorotate from bicarbonate: step 2/3.</text>
</comment>
<dbReference type="PANTHER" id="PTHR45753">
    <property type="entry name" value="ORNITHINE CARBAMOYLTRANSFERASE, MITOCHONDRIAL"/>
    <property type="match status" value="1"/>
</dbReference>
<feature type="binding site" evidence="7">
    <location>
        <position position="265"/>
    </location>
    <ligand>
        <name>carbamoyl phosphate</name>
        <dbReference type="ChEBI" id="CHEBI:58228"/>
    </ligand>
</feature>
<dbReference type="Proteomes" id="UP001175147">
    <property type="component" value="Unassembled WGS sequence"/>
</dbReference>
<gene>
    <name evidence="7 10" type="primary">pyrB</name>
    <name evidence="10" type="ORF">Q5M86_09130</name>
</gene>
<dbReference type="InterPro" id="IPR036901">
    <property type="entry name" value="Asp/Orn_carbamoylTrfase_sf"/>
</dbReference>
<dbReference type="Gene3D" id="3.40.50.1370">
    <property type="entry name" value="Aspartate/ornithine carbamoyltransferase"/>
    <property type="match status" value="2"/>
</dbReference>
<feature type="domain" description="Aspartate/ornithine carbamoyltransferase carbamoyl-P binding" evidence="9">
    <location>
        <begin position="2"/>
        <end position="143"/>
    </location>
</feature>
<protein>
    <recommendedName>
        <fullName evidence="7">Aspartate carbamoyltransferase</fullName>
        <ecNumber evidence="7">2.1.3.2</ecNumber>
    </recommendedName>
    <alternativeName>
        <fullName evidence="7">Aspartate transcarbamylase</fullName>
        <shortName evidence="7">ATCase</shortName>
    </alternativeName>
</protein>
<dbReference type="EC" id="2.1.3.2" evidence="7"/>
<evidence type="ECO:0000256" key="1">
    <source>
        <dbReference type="ARBA" id="ARBA00004852"/>
    </source>
</evidence>
<evidence type="ECO:0000313" key="11">
    <source>
        <dbReference type="Proteomes" id="UP001175147"/>
    </source>
</evidence>
<dbReference type="Pfam" id="PF00185">
    <property type="entry name" value="OTCace"/>
    <property type="match status" value="1"/>
</dbReference>
<dbReference type="PRINTS" id="PR00101">
    <property type="entry name" value="ATCASE"/>
</dbReference>
<dbReference type="InterPro" id="IPR002082">
    <property type="entry name" value="Asp_carbamoyltransf"/>
</dbReference>
<accession>A0ABT8YZE4</accession>
<comment type="caution">
    <text evidence="10">The sequence shown here is derived from an EMBL/GenBank/DDBJ whole genome shotgun (WGS) entry which is preliminary data.</text>
</comment>
<keyword evidence="3 7" id="KW-0808">Transferase</keyword>
<dbReference type="InterPro" id="IPR006130">
    <property type="entry name" value="Asp/Orn_carbamoylTrfase"/>
</dbReference>
<dbReference type="InterPro" id="IPR006132">
    <property type="entry name" value="Asp/Orn_carbamoyltranf_P-bd"/>
</dbReference>
<organism evidence="10 11">
    <name type="scientific">Brachyspira innocens</name>
    <dbReference type="NCBI Taxonomy" id="13264"/>
    <lineage>
        <taxon>Bacteria</taxon>
        <taxon>Pseudomonadati</taxon>
        <taxon>Spirochaetota</taxon>
        <taxon>Spirochaetia</taxon>
        <taxon>Brachyspirales</taxon>
        <taxon>Brachyspiraceae</taxon>
        <taxon>Brachyspira</taxon>
    </lineage>
</organism>
<dbReference type="Pfam" id="PF02729">
    <property type="entry name" value="OTCace_N"/>
    <property type="match status" value="1"/>
</dbReference>
<comment type="similarity">
    <text evidence="2 7">Belongs to the aspartate/ornithine carbamoyltransferase superfamily. ATCase family.</text>
</comment>
<evidence type="ECO:0000313" key="10">
    <source>
        <dbReference type="EMBL" id="MDO7020935.1"/>
    </source>
</evidence>
<feature type="binding site" evidence="7">
    <location>
        <position position="81"/>
    </location>
    <ligand>
        <name>L-aspartate</name>
        <dbReference type="ChEBI" id="CHEBI:29991"/>
    </ligand>
</feature>
<evidence type="ECO:0000256" key="3">
    <source>
        <dbReference type="ARBA" id="ARBA00022679"/>
    </source>
</evidence>
<reference evidence="10" key="1">
    <citation type="submission" date="2023-07" db="EMBL/GenBank/DDBJ databases">
        <title>Mucosal microbiota of week-old chicken and adult hens.</title>
        <authorList>
            <person name="Volf J."/>
            <person name="Karasova D."/>
            <person name="Crhanova M."/>
            <person name="Faldynova M."/>
            <person name="Prikrylova H."/>
            <person name="Zeman M."/>
            <person name="Babak V."/>
            <person name="Rajova J."/>
            <person name="Rychlik I."/>
        </authorList>
    </citation>
    <scope>NUCLEOTIDE SEQUENCE</scope>
    <source>
        <strain evidence="10">ET902</strain>
    </source>
</reference>
<feature type="binding site" evidence="7">
    <location>
        <position position="130"/>
    </location>
    <ligand>
        <name>carbamoyl phosphate</name>
        <dbReference type="ChEBI" id="CHEBI:58228"/>
    </ligand>
</feature>
<feature type="domain" description="Aspartate/ornithine carbamoyltransferase Asp/Orn-binding" evidence="8">
    <location>
        <begin position="150"/>
        <end position="299"/>
    </location>
</feature>
<evidence type="ECO:0000256" key="6">
    <source>
        <dbReference type="ARBA" id="ARBA00048859"/>
    </source>
</evidence>
<dbReference type="RefSeq" id="WP_304385407.1">
    <property type="nucleotide sequence ID" value="NZ_JAUPBL010000049.1"/>
</dbReference>
<dbReference type="InterPro" id="IPR006131">
    <property type="entry name" value="Asp_carbamoyltransf_Asp/Orn-bd"/>
</dbReference>
<feature type="binding site" evidence="7">
    <location>
        <position position="224"/>
    </location>
    <ligand>
        <name>L-aspartate</name>
        <dbReference type="ChEBI" id="CHEBI:29991"/>
    </ligand>
</feature>
<dbReference type="EMBL" id="JAUPBM010000118">
    <property type="protein sequence ID" value="MDO7020935.1"/>
    <property type="molecule type" value="Genomic_DNA"/>
</dbReference>
<feature type="binding site" evidence="7">
    <location>
        <position position="53"/>
    </location>
    <ligand>
        <name>carbamoyl phosphate</name>
        <dbReference type="ChEBI" id="CHEBI:58228"/>
    </ligand>
</feature>
<dbReference type="NCBIfam" id="NF002032">
    <property type="entry name" value="PRK00856.1"/>
    <property type="match status" value="1"/>
</dbReference>